<comment type="caution">
    <text evidence="2">The sequence shown here is derived from an EMBL/GenBank/DDBJ whole genome shotgun (WGS) entry which is preliminary data.</text>
</comment>
<dbReference type="Proteomes" id="UP000547458">
    <property type="component" value="Unassembled WGS sequence"/>
</dbReference>
<proteinExistence type="predicted"/>
<protein>
    <submittedName>
        <fullName evidence="2">Uncharacterized protein (UPF0548 family)</fullName>
    </submittedName>
</protein>
<evidence type="ECO:0000313" key="2">
    <source>
        <dbReference type="EMBL" id="NJC21087.1"/>
    </source>
</evidence>
<feature type="domain" description="DUF1990" evidence="1">
    <location>
        <begin position="7"/>
        <end position="175"/>
    </location>
</feature>
<dbReference type="RefSeq" id="WP_167990437.1">
    <property type="nucleotide sequence ID" value="NZ_JAATJL010000001.1"/>
</dbReference>
<keyword evidence="3" id="KW-1185">Reference proteome</keyword>
<name>A0A846RLT8_9MICC</name>
<reference evidence="2 3" key="1">
    <citation type="submission" date="2020-03" db="EMBL/GenBank/DDBJ databases">
        <title>Sequencing the genomes of 1000 actinobacteria strains.</title>
        <authorList>
            <person name="Klenk H.-P."/>
        </authorList>
    </citation>
    <scope>NUCLEOTIDE SEQUENCE [LARGE SCALE GENOMIC DNA]</scope>
    <source>
        <strain evidence="2 3">DSM 16403</strain>
    </source>
</reference>
<dbReference type="EMBL" id="JAATJL010000001">
    <property type="protein sequence ID" value="NJC21087.1"/>
    <property type="molecule type" value="Genomic_DNA"/>
</dbReference>
<dbReference type="PANTHER" id="PTHR34202:SF1">
    <property type="entry name" value="UPF0548 PROTEIN"/>
    <property type="match status" value="1"/>
</dbReference>
<evidence type="ECO:0000259" key="1">
    <source>
        <dbReference type="Pfam" id="PF09348"/>
    </source>
</evidence>
<accession>A0A846RLT8</accession>
<evidence type="ECO:0000313" key="3">
    <source>
        <dbReference type="Proteomes" id="UP000547458"/>
    </source>
</evidence>
<dbReference type="InterPro" id="IPR014457">
    <property type="entry name" value="UCP010260"/>
</dbReference>
<dbReference type="Pfam" id="PF09348">
    <property type="entry name" value="DUF1990"/>
    <property type="match status" value="1"/>
</dbReference>
<organism evidence="2 3">
    <name type="scientific">Arthrobacter pigmenti</name>
    <dbReference type="NCBI Taxonomy" id="271432"/>
    <lineage>
        <taxon>Bacteria</taxon>
        <taxon>Bacillati</taxon>
        <taxon>Actinomycetota</taxon>
        <taxon>Actinomycetes</taxon>
        <taxon>Micrococcales</taxon>
        <taxon>Micrococcaceae</taxon>
        <taxon>Arthrobacter</taxon>
    </lineage>
</organism>
<dbReference type="PIRSF" id="PIRSF010260">
    <property type="entry name" value="UCP010260"/>
    <property type="match status" value="1"/>
</dbReference>
<dbReference type="AlphaFoldDB" id="A0A846RLT8"/>
<dbReference type="PANTHER" id="PTHR34202">
    <property type="entry name" value="UPF0548 PROTEIN"/>
    <property type="match status" value="1"/>
</dbReference>
<dbReference type="InterPro" id="IPR018960">
    <property type="entry name" value="DUF1990"/>
</dbReference>
<gene>
    <name evidence="2" type="ORF">BJ994_000163</name>
</gene>
<sequence>MPEITHTAVGFTRTAVWPAGFRPFRHRIQVGSGEEAFRRLAEGILTFDLHRRAGLEVAGTARAAVGVVVVPRFGVGPLRLNAPCEVVWATDLHKNNDDDGTRSQARTARRSGFGYATLPGHPECGEEAFIAELAVDGTVYFDLRAYSRHGHWFYQLGAPVARFCQWWVTRRYLAAARSLARAG</sequence>